<comment type="caution">
    <text evidence="2">The sequence shown here is derived from an EMBL/GenBank/DDBJ whole genome shotgun (WGS) entry which is preliminary data.</text>
</comment>
<dbReference type="EMBL" id="NGMS01000001">
    <property type="protein sequence ID" value="OTP26971.1"/>
    <property type="molecule type" value="Genomic_DNA"/>
</dbReference>
<sequence length="68" mass="7850">MAKYKVVKVFKDVHTKETYKLDQEVDLTKERFEEIEKNLEASGGGFLVPIETEDKQEKKSTKSSKKKG</sequence>
<name>A0A242KYM6_ENTMU</name>
<protein>
    <submittedName>
        <fullName evidence="2">Uncharacterized protein</fullName>
    </submittedName>
</protein>
<proteinExistence type="predicted"/>
<dbReference type="Proteomes" id="UP000195024">
    <property type="component" value="Unassembled WGS sequence"/>
</dbReference>
<gene>
    <name evidence="2" type="ORF">A5802_000705</name>
</gene>
<feature type="region of interest" description="Disordered" evidence="1">
    <location>
        <begin position="46"/>
        <end position="68"/>
    </location>
</feature>
<organism evidence="2 3">
    <name type="scientific">Enterococcus mundtii</name>
    <dbReference type="NCBI Taxonomy" id="53346"/>
    <lineage>
        <taxon>Bacteria</taxon>
        <taxon>Bacillati</taxon>
        <taxon>Bacillota</taxon>
        <taxon>Bacilli</taxon>
        <taxon>Lactobacillales</taxon>
        <taxon>Enterococcaceae</taxon>
        <taxon>Enterococcus</taxon>
    </lineage>
</organism>
<dbReference type="RefSeq" id="WP_086334549.1">
    <property type="nucleotide sequence ID" value="NZ_NGMS01000001.1"/>
</dbReference>
<reference evidence="2 3" key="1">
    <citation type="submission" date="2017-05" db="EMBL/GenBank/DDBJ databases">
        <title>The Genome Sequence of Enterococcus mundtii 6B1_DIV0119.</title>
        <authorList>
            <consortium name="The Broad Institute Genomics Platform"/>
            <consortium name="The Broad Institute Genomic Center for Infectious Diseases"/>
            <person name="Earl A."/>
            <person name="Manson A."/>
            <person name="Schwartman J."/>
            <person name="Gilmore M."/>
            <person name="Abouelleil A."/>
            <person name="Cao P."/>
            <person name="Chapman S."/>
            <person name="Cusick C."/>
            <person name="Shea T."/>
            <person name="Young S."/>
            <person name="Neafsey D."/>
            <person name="Nusbaum C."/>
            <person name="Birren B."/>
        </authorList>
    </citation>
    <scope>NUCLEOTIDE SEQUENCE [LARGE SCALE GENOMIC DNA]</scope>
    <source>
        <strain evidence="2 3">6B1_DIV0119</strain>
    </source>
</reference>
<dbReference type="AlphaFoldDB" id="A0A242KYM6"/>
<evidence type="ECO:0000256" key="1">
    <source>
        <dbReference type="SAM" id="MobiDB-lite"/>
    </source>
</evidence>
<evidence type="ECO:0000313" key="2">
    <source>
        <dbReference type="EMBL" id="OTP26971.1"/>
    </source>
</evidence>
<accession>A0A242KYM6</accession>
<evidence type="ECO:0000313" key="3">
    <source>
        <dbReference type="Proteomes" id="UP000195024"/>
    </source>
</evidence>